<reference evidence="1" key="1">
    <citation type="journal article" date="2020" name="Stud. Mycol.">
        <title>101 Dothideomycetes genomes: a test case for predicting lifestyles and emergence of pathogens.</title>
        <authorList>
            <person name="Haridas S."/>
            <person name="Albert R."/>
            <person name="Binder M."/>
            <person name="Bloem J."/>
            <person name="Labutti K."/>
            <person name="Salamov A."/>
            <person name="Andreopoulos B."/>
            <person name="Baker S."/>
            <person name="Barry K."/>
            <person name="Bills G."/>
            <person name="Bluhm B."/>
            <person name="Cannon C."/>
            <person name="Castanera R."/>
            <person name="Culley D."/>
            <person name="Daum C."/>
            <person name="Ezra D."/>
            <person name="Gonzalez J."/>
            <person name="Henrissat B."/>
            <person name="Kuo A."/>
            <person name="Liang C."/>
            <person name="Lipzen A."/>
            <person name="Lutzoni F."/>
            <person name="Magnuson J."/>
            <person name="Mondo S."/>
            <person name="Nolan M."/>
            <person name="Ohm R."/>
            <person name="Pangilinan J."/>
            <person name="Park H.-J."/>
            <person name="Ramirez L."/>
            <person name="Alfaro M."/>
            <person name="Sun H."/>
            <person name="Tritt A."/>
            <person name="Yoshinaga Y."/>
            <person name="Zwiers L.-H."/>
            <person name="Turgeon B."/>
            <person name="Goodwin S."/>
            <person name="Spatafora J."/>
            <person name="Crous P."/>
            <person name="Grigoriev I."/>
        </authorList>
    </citation>
    <scope>NUCLEOTIDE SEQUENCE</scope>
    <source>
        <strain evidence="1">CBS 675.92</strain>
    </source>
</reference>
<organism evidence="1 2">
    <name type="scientific">Byssothecium circinans</name>
    <dbReference type="NCBI Taxonomy" id="147558"/>
    <lineage>
        <taxon>Eukaryota</taxon>
        <taxon>Fungi</taxon>
        <taxon>Dikarya</taxon>
        <taxon>Ascomycota</taxon>
        <taxon>Pezizomycotina</taxon>
        <taxon>Dothideomycetes</taxon>
        <taxon>Pleosporomycetidae</taxon>
        <taxon>Pleosporales</taxon>
        <taxon>Massarineae</taxon>
        <taxon>Massarinaceae</taxon>
        <taxon>Byssothecium</taxon>
    </lineage>
</organism>
<evidence type="ECO:0008006" key="3">
    <source>
        <dbReference type="Google" id="ProtNLM"/>
    </source>
</evidence>
<dbReference type="SUPFAM" id="SSF54427">
    <property type="entry name" value="NTF2-like"/>
    <property type="match status" value="1"/>
</dbReference>
<name>A0A6A5U637_9PLEO</name>
<accession>A0A6A5U637</accession>
<gene>
    <name evidence="1" type="ORF">CC80DRAFT_488905</name>
</gene>
<dbReference type="AlphaFoldDB" id="A0A6A5U637"/>
<dbReference type="OrthoDB" id="3758478at2759"/>
<dbReference type="InterPro" id="IPR032710">
    <property type="entry name" value="NTF2-like_dom_sf"/>
</dbReference>
<proteinExistence type="predicted"/>
<protein>
    <recommendedName>
        <fullName evidence="3">SnoaL-like domain-containing protein</fullName>
    </recommendedName>
</protein>
<dbReference type="Proteomes" id="UP000800035">
    <property type="component" value="Unassembled WGS sequence"/>
</dbReference>
<dbReference type="Gene3D" id="3.10.450.50">
    <property type="match status" value="1"/>
</dbReference>
<evidence type="ECO:0000313" key="1">
    <source>
        <dbReference type="EMBL" id="KAF1960613.1"/>
    </source>
</evidence>
<evidence type="ECO:0000313" key="2">
    <source>
        <dbReference type="Proteomes" id="UP000800035"/>
    </source>
</evidence>
<dbReference type="EMBL" id="ML976982">
    <property type="protein sequence ID" value="KAF1960613.1"/>
    <property type="molecule type" value="Genomic_DNA"/>
</dbReference>
<sequence>MSLEFSNTEIRFATATLATLAALVPAIHFLRNATSKPQDDTPHLKTFRKYLQAYCTLRPAALTATATPNFTHAVLPLAVKIPVRTLENFQQHADIIFSLFSSFQMIPVTSEGDDGVHFCRDTNTVTAHCRMGGKVNRESEKGQRLIEAGYDEWWTENVLMVRLSADGRRVEEVREFVDSAKAAELQRRLAGVLSN</sequence>
<keyword evidence="2" id="KW-1185">Reference proteome</keyword>